<dbReference type="Pfam" id="PF16347">
    <property type="entry name" value="SGSH_C"/>
    <property type="match status" value="1"/>
</dbReference>
<dbReference type="PROSITE" id="PS00149">
    <property type="entry name" value="SULFATASE_2"/>
    <property type="match status" value="1"/>
</dbReference>
<keyword evidence="3" id="KW-0732">Signal</keyword>
<dbReference type="OrthoDB" id="9789742at2"/>
<reference evidence="5 8" key="3">
    <citation type="submission" date="2018-03" db="EMBL/GenBank/DDBJ databases">
        <title>Genomic Encyclopedia of Archaeal and Bacterial Type Strains, Phase II (KMG-II): from individual species to whole genera.</title>
        <authorList>
            <person name="Goeker M."/>
        </authorList>
    </citation>
    <scope>NUCLEOTIDE SEQUENCE [LARGE SCALE GENOMIC DNA]</scope>
    <source>
        <strain evidence="5 8">DSM 17797</strain>
    </source>
</reference>
<dbReference type="PROSITE" id="PS00523">
    <property type="entry name" value="SULFATASE_1"/>
    <property type="match status" value="1"/>
</dbReference>
<dbReference type="PANTHER" id="PTHR43108:SF6">
    <property type="entry name" value="N-SULPHOGLUCOSAMINE SULPHOHYDROLASE"/>
    <property type="match status" value="1"/>
</dbReference>
<name>A0A1M5IWS1_9FLAO</name>
<dbReference type="Proteomes" id="UP000237771">
    <property type="component" value="Unassembled WGS sequence"/>
</dbReference>
<dbReference type="GO" id="GO:0016787">
    <property type="term" value="F:hydrolase activity"/>
    <property type="evidence" value="ECO:0007669"/>
    <property type="project" value="UniProtKB-KW"/>
</dbReference>
<dbReference type="PANTHER" id="PTHR43108">
    <property type="entry name" value="N-ACETYLGLUCOSAMINE-6-SULFATASE FAMILY MEMBER"/>
    <property type="match status" value="1"/>
</dbReference>
<evidence type="ECO:0000313" key="7">
    <source>
        <dbReference type="Proteomes" id="UP000184384"/>
    </source>
</evidence>
<accession>A0A1M5IWS1</accession>
<dbReference type="STRING" id="280093.SAMN05443373_101432"/>
<dbReference type="RefSeq" id="WP_084089379.1">
    <property type="nucleotide sequence ID" value="NZ_FQWO01000001.1"/>
</dbReference>
<evidence type="ECO:0000259" key="4">
    <source>
        <dbReference type="Pfam" id="PF16347"/>
    </source>
</evidence>
<dbReference type="EMBL" id="FQWO01000001">
    <property type="protein sequence ID" value="SHG32798.1"/>
    <property type="molecule type" value="Genomic_DNA"/>
</dbReference>
<dbReference type="SUPFAM" id="SSF53649">
    <property type="entry name" value="Alkaline phosphatase-like"/>
    <property type="match status" value="1"/>
</dbReference>
<feature type="signal peptide" evidence="3">
    <location>
        <begin position="1"/>
        <end position="23"/>
    </location>
</feature>
<evidence type="ECO:0000256" key="2">
    <source>
        <dbReference type="ARBA" id="ARBA00022801"/>
    </source>
</evidence>
<keyword evidence="2" id="KW-0378">Hydrolase</keyword>
<dbReference type="Gene3D" id="3.40.720.10">
    <property type="entry name" value="Alkaline Phosphatase, subunit A"/>
    <property type="match status" value="1"/>
</dbReference>
<protein>
    <submittedName>
        <fullName evidence="5 6">Arylsulfatase A</fullName>
    </submittedName>
</protein>
<evidence type="ECO:0000313" key="6">
    <source>
        <dbReference type="EMBL" id="SHG32798.1"/>
    </source>
</evidence>
<dbReference type="Proteomes" id="UP000184384">
    <property type="component" value="Unassembled WGS sequence"/>
</dbReference>
<sequence>MKIFKISVLLVALSCGVTSNVWAQNKAAKRPNIVIIISDDHAFQAIGAYGNTMKPTPNIDRIAKEGVLFNKGYVTNSICGPSRAVILTGKYSHKNGFKDNENSHFDGSQDSFIKQLKVSGYSTAWIGKWHLESQPQGFDYWQILPGQGHYYNPDFQMMDGTKKRTEGYVSDIVEDVSENWLDNRDKEKPFCLVIGHKATHRTWIPDTQDMGKFDDVTFPLPHNFYDAYKNREAAKVQDMSISETMVMGYDLKVFKDEAAANKEGTISRMNAEQRKKFDDYYLPIAADFKARNLKGKELTEWKFQRYMRDYLSTAVSLDRNIGRTLDYLDKNNLTENTIVIYMSDQGFYLGEHGWFDKRFIYEESFRTPMVMRYPGVVKPGTVSNDLVMNLDIAPTMLDAAGVAIPKDEQGQSFLPLLKDKKAKGRDAIYYHYYENGEHAVSPHFGVRTKRYKLVRFYKRVRSWELYDLQKDPNEMHNLYGQKKYEKITAQMKLELNKLTDQYDDQDAKKILAED</sequence>
<feature type="chain" id="PRO_5009911209" evidence="3">
    <location>
        <begin position="24"/>
        <end position="514"/>
    </location>
</feature>
<reference evidence="6" key="1">
    <citation type="submission" date="2016-11" db="EMBL/GenBank/DDBJ databases">
        <authorList>
            <person name="Jaros S."/>
            <person name="Januszkiewicz K."/>
            <person name="Wedrychowicz H."/>
        </authorList>
    </citation>
    <scope>NUCLEOTIDE SEQUENCE [LARGE SCALE GENOMIC DNA]</scope>
    <source>
        <strain evidence="6">DSM 19729</strain>
    </source>
</reference>
<evidence type="ECO:0000313" key="5">
    <source>
        <dbReference type="EMBL" id="PRZ28142.1"/>
    </source>
</evidence>
<proteinExistence type="inferred from homology"/>
<dbReference type="InterPro" id="IPR024607">
    <property type="entry name" value="Sulfatase_CS"/>
</dbReference>
<comment type="similarity">
    <text evidence="1">Belongs to the sulfatase family.</text>
</comment>
<reference evidence="7" key="2">
    <citation type="submission" date="2016-11" db="EMBL/GenBank/DDBJ databases">
        <authorList>
            <person name="Varghese N."/>
            <person name="Submissions S."/>
        </authorList>
    </citation>
    <scope>NUCLEOTIDE SEQUENCE [LARGE SCALE GENOMIC DNA]</scope>
    <source>
        <strain evidence="7">DSM 19729</strain>
    </source>
</reference>
<gene>
    <name evidence="5" type="ORF">BC624_101432</name>
    <name evidence="6" type="ORF">SAMN05443373_101432</name>
</gene>
<keyword evidence="8" id="KW-1185">Reference proteome</keyword>
<feature type="domain" description="N-sulphoglucosamine sulphohydrolase C-terminal" evidence="4">
    <location>
        <begin position="350"/>
        <end position="500"/>
    </location>
</feature>
<dbReference type="AlphaFoldDB" id="A0A1M5IWS1"/>
<evidence type="ECO:0000256" key="1">
    <source>
        <dbReference type="ARBA" id="ARBA00008779"/>
    </source>
</evidence>
<organism evidence="6 7">
    <name type="scientific">Flavobacterium granuli</name>
    <dbReference type="NCBI Taxonomy" id="280093"/>
    <lineage>
        <taxon>Bacteria</taxon>
        <taxon>Pseudomonadati</taxon>
        <taxon>Bacteroidota</taxon>
        <taxon>Flavobacteriia</taxon>
        <taxon>Flavobacteriales</taxon>
        <taxon>Flavobacteriaceae</taxon>
        <taxon>Flavobacterium</taxon>
    </lineage>
</organism>
<dbReference type="CDD" id="cd16031">
    <property type="entry name" value="G6S_like"/>
    <property type="match status" value="1"/>
</dbReference>
<evidence type="ECO:0000313" key="8">
    <source>
        <dbReference type="Proteomes" id="UP000237771"/>
    </source>
</evidence>
<dbReference type="InterPro" id="IPR017850">
    <property type="entry name" value="Alkaline_phosphatase_core_sf"/>
</dbReference>
<dbReference type="InterPro" id="IPR032506">
    <property type="entry name" value="SGSH_C"/>
</dbReference>
<evidence type="ECO:0000256" key="3">
    <source>
        <dbReference type="SAM" id="SignalP"/>
    </source>
</evidence>
<dbReference type="EMBL" id="PVUB01000001">
    <property type="protein sequence ID" value="PRZ28142.1"/>
    <property type="molecule type" value="Genomic_DNA"/>
</dbReference>